<evidence type="ECO:0000256" key="1">
    <source>
        <dbReference type="SAM" id="Coils"/>
    </source>
</evidence>
<feature type="domain" description="Glycosyltransferase 2-like" evidence="2">
    <location>
        <begin position="303"/>
        <end position="422"/>
    </location>
</feature>
<sequence>MSQQLASPSSVFQGHVDHFTNGTIRGWALNLRDIDHPVRVHVLIDQQEVMQVLCDTPREDVREALNLPNNTLGFEFCLPKNVFDGHPHSIGLRFPDRSALPLPNIDHSDILSETVTFPGSIRPEIRSFVDGVKDDVLQGWIIHRPSPYDDWIGGLIVSATADGVSLGSARANQYRSDVAEALGCDPNCGFEILLPRRLYDQHPHQFSVVSEPDKKLLEGSPFTTSLVHDTLESRLVALESTIDQLYRDLTSVRREVSSLIPRRAPNLQRYNSWAHRYYTLLADKVATQRRAHPLPKNTPLVTVLCPTYRPDNHDFRAAIASVVAQTYQNWELILIDDGSSCKQTTATIKELTTSDSRIRAVTLKKNQGISEATNAGIRAAKGAYIAFFDHDDVLVPVALEVMIREALKSQAKLLYCDEDKIDAAGHFLEPNFKPAFDYRYLLGCNYICHLTVIAAETVKKVGFLNTKYDGAQDHDYMLRCTEVLDASEIVHVPAILYHWRKTPNSTAARISNKTYAVKAGVHCVQAHLTRMQRRAKVHSINNLTLYDIEWSNRRRPSISVIIPFRDQVEMTRHCVDSLLTHANYRNLHICLVDNFSVEDETHLFLKEISSDPRVSVLRIEEPFNFSRLNNLAAQQCKSDFLFFLNNDVFISQDDFLTQMVAEALAIPNVGAVSPRLLYPNETIQHAGVAVGPDVIGVHVHRAQPHDAYGYVGRLCLSHEVTAVTAAAMLVRRSLFEELGGFDEESLKIAYNDVDLCLKIRQAGFKIIYCASAQAEHHESFSRGTDDKPENEPRFFQETQTMLERWKEFPLFKNDPTYPHYFRKDHQTFFDLHDPEKLW</sequence>
<dbReference type="EMBL" id="BAQD01000014">
    <property type="protein sequence ID" value="GBQ06645.1"/>
    <property type="molecule type" value="Genomic_DNA"/>
</dbReference>
<dbReference type="RefSeq" id="WP_018980720.1">
    <property type="nucleotide sequence ID" value="NZ_BAQD01000014.1"/>
</dbReference>
<evidence type="ECO:0000259" key="2">
    <source>
        <dbReference type="Pfam" id="PF00535"/>
    </source>
</evidence>
<evidence type="ECO:0000313" key="4">
    <source>
        <dbReference type="Proteomes" id="UP001062901"/>
    </source>
</evidence>
<proteinExistence type="predicted"/>
<dbReference type="PANTHER" id="PTHR43179:SF7">
    <property type="entry name" value="RHAMNOSYLTRANSFERASE WBBL"/>
    <property type="match status" value="1"/>
</dbReference>
<feature type="coiled-coil region" evidence="1">
    <location>
        <begin position="228"/>
        <end position="255"/>
    </location>
</feature>
<dbReference type="Proteomes" id="UP001062901">
    <property type="component" value="Unassembled WGS sequence"/>
</dbReference>
<comment type="caution">
    <text evidence="3">The sequence shown here is derived from an EMBL/GenBank/DDBJ whole genome shotgun (WGS) entry which is preliminary data.</text>
</comment>
<gene>
    <name evidence="3" type="ORF">AA15669_1028</name>
</gene>
<dbReference type="InterPro" id="IPR001173">
    <property type="entry name" value="Glyco_trans_2-like"/>
</dbReference>
<protein>
    <submittedName>
        <fullName evidence="3">O-antigen biosynthesis protein RfbC</fullName>
    </submittedName>
</protein>
<name>A0ABQ0NZ01_9PROT</name>
<reference evidence="3" key="1">
    <citation type="submission" date="2013-04" db="EMBL/GenBank/DDBJ databases">
        <title>The genome sequencing project of 58 acetic acid bacteria.</title>
        <authorList>
            <person name="Okamoto-Kainuma A."/>
            <person name="Ishikawa M."/>
            <person name="Umino S."/>
            <person name="Koizumi Y."/>
            <person name="Shiwa Y."/>
            <person name="Yoshikawa H."/>
            <person name="Matsutani M."/>
            <person name="Matsushita K."/>
        </authorList>
    </citation>
    <scope>NUCLEOTIDE SEQUENCE</scope>
    <source>
        <strain evidence="3">DSM 15669</strain>
    </source>
</reference>
<dbReference type="InterPro" id="IPR029044">
    <property type="entry name" value="Nucleotide-diphossugar_trans"/>
</dbReference>
<dbReference type="Gene3D" id="3.90.550.10">
    <property type="entry name" value="Spore Coat Polysaccharide Biosynthesis Protein SpsA, Chain A"/>
    <property type="match status" value="2"/>
</dbReference>
<keyword evidence="4" id="KW-1185">Reference proteome</keyword>
<dbReference type="PANTHER" id="PTHR43179">
    <property type="entry name" value="RHAMNOSYLTRANSFERASE WBBL"/>
    <property type="match status" value="1"/>
</dbReference>
<dbReference type="CDD" id="cd04186">
    <property type="entry name" value="GT_2_like_c"/>
    <property type="match status" value="1"/>
</dbReference>
<dbReference type="Pfam" id="PF00535">
    <property type="entry name" value="Glycos_transf_2"/>
    <property type="match status" value="2"/>
</dbReference>
<keyword evidence="1" id="KW-0175">Coiled coil</keyword>
<feature type="domain" description="Glycosyltransferase 2-like" evidence="2">
    <location>
        <begin position="559"/>
        <end position="738"/>
    </location>
</feature>
<dbReference type="SUPFAM" id="SSF53448">
    <property type="entry name" value="Nucleotide-diphospho-sugar transferases"/>
    <property type="match status" value="2"/>
</dbReference>
<evidence type="ECO:0000313" key="3">
    <source>
        <dbReference type="EMBL" id="GBQ06645.1"/>
    </source>
</evidence>
<organism evidence="3 4">
    <name type="scientific">Saccharibacter floricola DSM 15669</name>
    <dbReference type="NCBI Taxonomy" id="1123227"/>
    <lineage>
        <taxon>Bacteria</taxon>
        <taxon>Pseudomonadati</taxon>
        <taxon>Pseudomonadota</taxon>
        <taxon>Alphaproteobacteria</taxon>
        <taxon>Acetobacterales</taxon>
        <taxon>Acetobacteraceae</taxon>
        <taxon>Saccharibacter</taxon>
    </lineage>
</organism>
<accession>A0ABQ0NZ01</accession>